<feature type="binding site" evidence="5">
    <location>
        <begin position="81"/>
        <end position="87"/>
    </location>
    <ligand>
        <name>CTP</name>
        <dbReference type="ChEBI" id="CHEBI:37563"/>
    </ligand>
</feature>
<keyword evidence="1 5" id="KW-0808">Transferase</keyword>
<comment type="similarity">
    <text evidence="5">Belongs to the IspD/TarI cytidylyltransferase family. TarI subfamily.</text>
</comment>
<reference evidence="7 9" key="2">
    <citation type="submission" date="2014-01" db="EMBL/GenBank/DDBJ databases">
        <title>Draft genome sequencing of Bacillus alcalophilus CGMCC 1.3604.</title>
        <authorList>
            <person name="Yang J."/>
            <person name="Diao L."/>
            <person name="Yang S."/>
        </authorList>
    </citation>
    <scope>NUCLEOTIDE SEQUENCE [LARGE SCALE GENOMIC DNA]</scope>
    <source>
        <strain evidence="7 9">CGMCC 1.3604</strain>
    </source>
</reference>
<dbReference type="GO" id="GO:0008299">
    <property type="term" value="P:isoprenoid biosynthetic process"/>
    <property type="evidence" value="ECO:0007669"/>
    <property type="project" value="InterPro"/>
</dbReference>
<feature type="site" description="Positions ribitol 5-phosphate for the nucleophilic attack" evidence="5">
    <location>
        <position position="217"/>
    </location>
</feature>
<feature type="binding site" evidence="5">
    <location>
        <position position="112"/>
    </location>
    <ligand>
        <name>CTP</name>
        <dbReference type="ChEBI" id="CHEBI:37563"/>
    </ligand>
</feature>
<comment type="function">
    <text evidence="5">Catalyzes the transfer of the cytidylyl group of CTP to D-ribitol 5-phosphate.</text>
</comment>
<dbReference type="InterPro" id="IPR018294">
    <property type="entry name" value="ISPD_synthase_CS"/>
</dbReference>
<feature type="site" description="Transition state stabilizer" evidence="5">
    <location>
        <position position="22"/>
    </location>
</feature>
<feature type="site" description="Transition state stabilizer" evidence="5">
    <location>
        <position position="14"/>
    </location>
</feature>
<dbReference type="STRING" id="1218173.BALCAV_0213475"/>
<dbReference type="InterPro" id="IPR034683">
    <property type="entry name" value="IspD/TarI"/>
</dbReference>
<dbReference type="GO" id="GO:0071555">
    <property type="term" value="P:cell wall organization"/>
    <property type="evidence" value="ECO:0007669"/>
    <property type="project" value="UniProtKB-KW"/>
</dbReference>
<evidence type="ECO:0000313" key="6">
    <source>
        <dbReference type="EMBL" id="KGA96896.1"/>
    </source>
</evidence>
<dbReference type="Pfam" id="PF01128">
    <property type="entry name" value="IspD"/>
    <property type="match status" value="1"/>
</dbReference>
<evidence type="ECO:0000313" key="7">
    <source>
        <dbReference type="EMBL" id="THG88603.1"/>
    </source>
</evidence>
<feature type="site" description="Positions ribitol 5-phosphate for the nucleophilic attack" evidence="5">
    <location>
        <position position="160"/>
    </location>
</feature>
<dbReference type="EMBL" id="JALP01000362">
    <property type="protein sequence ID" value="THG88603.1"/>
    <property type="molecule type" value="Genomic_DNA"/>
</dbReference>
<dbReference type="PROSITE" id="PS01295">
    <property type="entry name" value="ISPD"/>
    <property type="match status" value="1"/>
</dbReference>
<dbReference type="PANTHER" id="PTHR32125:SF8">
    <property type="entry name" value="RIBITOL-5-PHOSPHATE CYTIDYLYLTRANSFERASE"/>
    <property type="match status" value="1"/>
</dbReference>
<reference evidence="6 8" key="1">
    <citation type="journal article" date="2014" name="Genome Announc.">
        <title>Draft Genome Sequence of Bacillus alcalophilus AV1934, a Classic Alkaliphile Isolated from Human Feces in 1934.</title>
        <authorList>
            <person name="Attie O."/>
            <person name="Jayaprakash A."/>
            <person name="Shah H."/>
            <person name="Paulsen I.T."/>
            <person name="Morino M."/>
            <person name="Takahashi Y."/>
            <person name="Narumi I."/>
            <person name="Sachidanandam R."/>
            <person name="Satoh K."/>
            <person name="Ito M."/>
            <person name="Krulwich T.A."/>
        </authorList>
    </citation>
    <scope>NUCLEOTIDE SEQUENCE [LARGE SCALE GENOMIC DNA]</scope>
    <source>
        <strain evidence="6 8">AV1934</strain>
    </source>
</reference>
<dbReference type="UniPathway" id="UPA00790"/>
<dbReference type="FunFam" id="3.90.550.10:FF:000003">
    <property type="entry name" value="2-C-methyl-D-erythritol 4-phosphate cytidylyltransferase"/>
    <property type="match status" value="1"/>
</dbReference>
<keyword evidence="3 5" id="KW-0777">Teichoic acid biosynthesis</keyword>
<evidence type="ECO:0000256" key="2">
    <source>
        <dbReference type="ARBA" id="ARBA00022695"/>
    </source>
</evidence>
<dbReference type="PANTHER" id="PTHR32125">
    <property type="entry name" value="2-C-METHYL-D-ERYTHRITOL 4-PHOSPHATE CYTIDYLYLTRANSFERASE, CHLOROPLASTIC"/>
    <property type="match status" value="1"/>
</dbReference>
<dbReference type="EMBL" id="ALPT02000043">
    <property type="protein sequence ID" value="KGA96896.1"/>
    <property type="molecule type" value="Genomic_DNA"/>
</dbReference>
<dbReference type="RefSeq" id="WP_003322035.1">
    <property type="nucleotide sequence ID" value="NZ_ALPT02000043.1"/>
</dbReference>
<evidence type="ECO:0000256" key="1">
    <source>
        <dbReference type="ARBA" id="ARBA00022679"/>
    </source>
</evidence>
<dbReference type="OrthoDB" id="9806837at2"/>
<evidence type="ECO:0000256" key="4">
    <source>
        <dbReference type="ARBA" id="ARBA00023316"/>
    </source>
</evidence>
<dbReference type="Gene3D" id="3.90.550.10">
    <property type="entry name" value="Spore Coat Polysaccharide Biosynthesis Protein SpsA, Chain A"/>
    <property type="match status" value="1"/>
</dbReference>
<organism evidence="6 8">
    <name type="scientific">Alkalihalobacillus alcalophilus ATCC 27647 = CGMCC 1.3604</name>
    <dbReference type="NCBI Taxonomy" id="1218173"/>
    <lineage>
        <taxon>Bacteria</taxon>
        <taxon>Bacillati</taxon>
        <taxon>Bacillota</taxon>
        <taxon>Bacilli</taxon>
        <taxon>Bacillales</taxon>
        <taxon>Bacillaceae</taxon>
        <taxon>Alkalihalobacillus</taxon>
    </lineage>
</organism>
<dbReference type="CDD" id="cd02516">
    <property type="entry name" value="CDP-ME_synthetase"/>
    <property type="match status" value="1"/>
</dbReference>
<name>A0A094WJ79_ALKAL</name>
<dbReference type="eggNOG" id="COG1211">
    <property type="taxonomic scope" value="Bacteria"/>
</dbReference>
<comment type="pathway">
    <text evidence="5">Cell wall biogenesis; poly(ribitol phosphate) teichoic acid biosynthesis.</text>
</comment>
<dbReference type="GO" id="GO:1902012">
    <property type="term" value="P:poly(ribitol phosphate) teichoic acid biosynthetic process"/>
    <property type="evidence" value="ECO:0007669"/>
    <property type="project" value="UniProtKB-UniRule"/>
</dbReference>
<evidence type="ECO:0000313" key="9">
    <source>
        <dbReference type="Proteomes" id="UP000297014"/>
    </source>
</evidence>
<dbReference type="GO" id="GO:0050518">
    <property type="term" value="F:2-C-methyl-D-erythritol 4-phosphate cytidylyltransferase activity"/>
    <property type="evidence" value="ECO:0007669"/>
    <property type="project" value="UniProtKB-ARBA"/>
</dbReference>
<evidence type="ECO:0000313" key="8">
    <source>
        <dbReference type="Proteomes" id="UP000002754"/>
    </source>
</evidence>
<keyword evidence="8" id="KW-1185">Reference proteome</keyword>
<keyword evidence="4 5" id="KW-0961">Cell wall biogenesis/degradation</keyword>
<dbReference type="EC" id="2.7.7.40" evidence="5"/>
<feature type="binding site" evidence="5">
    <location>
        <begin position="7"/>
        <end position="10"/>
    </location>
    <ligand>
        <name>CTP</name>
        <dbReference type="ChEBI" id="CHEBI:37563"/>
    </ligand>
</feature>
<dbReference type="SUPFAM" id="SSF53448">
    <property type="entry name" value="Nucleotide-diphospho-sugar transferases"/>
    <property type="match status" value="1"/>
</dbReference>
<dbReference type="Proteomes" id="UP000297014">
    <property type="component" value="Unassembled WGS sequence"/>
</dbReference>
<evidence type="ECO:0000256" key="3">
    <source>
        <dbReference type="ARBA" id="ARBA00022944"/>
    </source>
</evidence>
<proteinExistence type="inferred from homology"/>
<comment type="caution">
    <text evidence="6">The sequence shown here is derived from an EMBL/GenBank/DDBJ whole genome shotgun (WGS) entry which is preliminary data.</text>
</comment>
<sequence>MIYAAILAGGSGSRMGNTHLPKQFLSLNDTPIIIHTVEKFLLNANIDKLLIIVPAKWMNYTKDILHKYLSTHAKVEVIEGGATRNETIMAGIRHIESNFGLNEDDIIVTHDSVRPFLTHRIIQENIDAALKYGAVDTVIGAIDTIVESTNQEKITNIPIRDHMYQGQTPQSFNINMLKGAYEELTDEERETLSDAAKICLLKGHAVHLVDGEVFNIKITTPFDLKVANAIIKDSSVVERDPEEEVSFND</sequence>
<dbReference type="GO" id="GO:0047349">
    <property type="term" value="F:D-ribitol-5-phosphate cytidylyltransferase activity"/>
    <property type="evidence" value="ECO:0007669"/>
    <property type="project" value="UniProtKB-UniRule"/>
</dbReference>
<comment type="catalytic activity">
    <reaction evidence="5">
        <text>D-ribitol 5-phosphate + CTP + H(+) = CDP-L-ribitol + diphosphate</text>
        <dbReference type="Rhea" id="RHEA:12456"/>
        <dbReference type="ChEBI" id="CHEBI:15378"/>
        <dbReference type="ChEBI" id="CHEBI:33019"/>
        <dbReference type="ChEBI" id="CHEBI:37563"/>
        <dbReference type="ChEBI" id="CHEBI:57608"/>
        <dbReference type="ChEBI" id="CHEBI:57695"/>
        <dbReference type="EC" id="2.7.7.40"/>
    </reaction>
</comment>
<dbReference type="InterPro" id="IPR050088">
    <property type="entry name" value="IspD/TarI_cytidylyltransf_bact"/>
</dbReference>
<dbReference type="Proteomes" id="UP000002754">
    <property type="component" value="Unassembled WGS sequence"/>
</dbReference>
<dbReference type="InterPro" id="IPR029044">
    <property type="entry name" value="Nucleotide-diphossugar_trans"/>
</dbReference>
<protein>
    <recommendedName>
        <fullName evidence="5">Ribitol-5-phosphate cytidylyltransferase</fullName>
        <ecNumber evidence="5">2.7.7.40</ecNumber>
    </recommendedName>
</protein>
<dbReference type="InterPro" id="IPR034709">
    <property type="entry name" value="TarI"/>
</dbReference>
<evidence type="ECO:0000256" key="5">
    <source>
        <dbReference type="HAMAP-Rule" id="MF_02068"/>
    </source>
</evidence>
<gene>
    <name evidence="5" type="primary">tarI</name>
    <name evidence="7" type="ORF">AJ85_02175</name>
    <name evidence="6" type="ORF">BALCAV_0213475</name>
</gene>
<accession>A0A094WJ79</accession>
<dbReference type="HAMAP" id="MF_02068">
    <property type="entry name" value="TarI"/>
    <property type="match status" value="1"/>
</dbReference>
<dbReference type="NCBIfam" id="NF001183">
    <property type="entry name" value="PRK00155.1-3"/>
    <property type="match status" value="1"/>
</dbReference>
<dbReference type="AlphaFoldDB" id="A0A094WJ79"/>
<keyword evidence="2 5" id="KW-0548">Nucleotidyltransferase</keyword>